<dbReference type="AlphaFoldDB" id="A0AAV2QSI3"/>
<feature type="non-terminal residue" evidence="1">
    <location>
        <position position="1"/>
    </location>
</feature>
<feature type="non-terminal residue" evidence="1">
    <location>
        <position position="139"/>
    </location>
</feature>
<comment type="caution">
    <text evidence="1">The sequence shown here is derived from an EMBL/GenBank/DDBJ whole genome shotgun (WGS) entry which is preliminary data.</text>
</comment>
<evidence type="ECO:0000313" key="1">
    <source>
        <dbReference type="EMBL" id="CAL4098685.1"/>
    </source>
</evidence>
<organism evidence="1 2">
    <name type="scientific">Meganyctiphanes norvegica</name>
    <name type="common">Northern krill</name>
    <name type="synonym">Thysanopoda norvegica</name>
    <dbReference type="NCBI Taxonomy" id="48144"/>
    <lineage>
        <taxon>Eukaryota</taxon>
        <taxon>Metazoa</taxon>
        <taxon>Ecdysozoa</taxon>
        <taxon>Arthropoda</taxon>
        <taxon>Crustacea</taxon>
        <taxon>Multicrustacea</taxon>
        <taxon>Malacostraca</taxon>
        <taxon>Eumalacostraca</taxon>
        <taxon>Eucarida</taxon>
        <taxon>Euphausiacea</taxon>
        <taxon>Euphausiidae</taxon>
        <taxon>Meganyctiphanes</taxon>
    </lineage>
</organism>
<reference evidence="1 2" key="1">
    <citation type="submission" date="2024-05" db="EMBL/GenBank/DDBJ databases">
        <authorList>
            <person name="Wallberg A."/>
        </authorList>
    </citation>
    <scope>NUCLEOTIDE SEQUENCE [LARGE SCALE GENOMIC DNA]</scope>
</reference>
<keyword evidence="2" id="KW-1185">Reference proteome</keyword>
<proteinExistence type="predicted"/>
<name>A0AAV2QSI3_MEGNR</name>
<evidence type="ECO:0000313" key="2">
    <source>
        <dbReference type="Proteomes" id="UP001497623"/>
    </source>
</evidence>
<dbReference type="Proteomes" id="UP001497623">
    <property type="component" value="Unassembled WGS sequence"/>
</dbReference>
<accession>A0AAV2QSI3</accession>
<dbReference type="EMBL" id="CAXKWB010010615">
    <property type="protein sequence ID" value="CAL4098685.1"/>
    <property type="molecule type" value="Genomic_DNA"/>
</dbReference>
<protein>
    <submittedName>
        <fullName evidence="1">Uncharacterized protein</fullName>
    </submittedName>
</protein>
<gene>
    <name evidence="1" type="ORF">MNOR_LOCUS16302</name>
</gene>
<sequence length="139" mass="15595">GPKKYRFWGSNDNGDALEDSSTWTILSEDLSGDSFNKENTPKTFEVENPQPFLAYGFEVLETNNPYVTMSNIHFFTVEPIKELVSPSEEVESATQALIDLMPLLVSVGDPYTTIDQIRPHLAVLLQMANLEQQQSQVAQ</sequence>